<reference evidence="6" key="1">
    <citation type="submission" date="2022-12" db="EMBL/GenBank/DDBJ databases">
        <authorList>
            <person name="Petersen C."/>
        </authorList>
    </citation>
    <scope>NUCLEOTIDE SEQUENCE</scope>
    <source>
        <strain evidence="6">IBT 29677</strain>
    </source>
</reference>
<dbReference type="Pfam" id="PF01230">
    <property type="entry name" value="HIT"/>
    <property type="match status" value="1"/>
</dbReference>
<dbReference type="GO" id="GO:0009117">
    <property type="term" value="P:nucleotide metabolic process"/>
    <property type="evidence" value="ECO:0007669"/>
    <property type="project" value="TreeGrafter"/>
</dbReference>
<dbReference type="PANTHER" id="PTHR46648:SF2">
    <property type="entry name" value="HIT DOMAIN-CONTAINING PROTEIN"/>
    <property type="match status" value="1"/>
</dbReference>
<name>A0A9W9VRT8_9EURO</name>
<evidence type="ECO:0000313" key="7">
    <source>
        <dbReference type="Proteomes" id="UP001147747"/>
    </source>
</evidence>
<feature type="region of interest" description="Disordered" evidence="4">
    <location>
        <begin position="131"/>
        <end position="160"/>
    </location>
</feature>
<protein>
    <recommendedName>
        <fullName evidence="5">HIT domain-containing protein</fullName>
    </recommendedName>
</protein>
<comment type="caution">
    <text evidence="6">The sequence shown here is derived from an EMBL/GenBank/DDBJ whole genome shotgun (WGS) entry which is preliminary data.</text>
</comment>
<dbReference type="InterPro" id="IPR019808">
    <property type="entry name" value="Histidine_triad_CS"/>
</dbReference>
<dbReference type="SUPFAM" id="SSF54197">
    <property type="entry name" value="HIT-like"/>
    <property type="match status" value="1"/>
</dbReference>
<sequence length="197" mass="22010">MSFDSSCPFCNIALTNPTLALNGPRPSSNSPGQDPDSTAHLILSTEHVLAFLDIMPLTRGHVLVAPRRHFEMLGDMDVQTSQEIGKWLPILSRVVTKTIFGEEERHWNVVQNNGARAAQQVPHVHFHIIPRPSTESSRSPSFAMFGRGQRNELDDEEGERLAHSMRVELAEEAKRIERDEGVVLNPTASDSKRRGKL</sequence>
<evidence type="ECO:0000256" key="4">
    <source>
        <dbReference type="SAM" id="MobiDB-lite"/>
    </source>
</evidence>
<reference evidence="6" key="2">
    <citation type="journal article" date="2023" name="IMA Fungus">
        <title>Comparative genomic study of the Penicillium genus elucidates a diverse pangenome and 15 lateral gene transfer events.</title>
        <authorList>
            <person name="Petersen C."/>
            <person name="Sorensen T."/>
            <person name="Nielsen M.R."/>
            <person name="Sondergaard T.E."/>
            <person name="Sorensen J.L."/>
            <person name="Fitzpatrick D.A."/>
            <person name="Frisvad J.C."/>
            <person name="Nielsen K.L."/>
        </authorList>
    </citation>
    <scope>NUCLEOTIDE SEQUENCE</scope>
    <source>
        <strain evidence="6">IBT 29677</strain>
    </source>
</reference>
<dbReference type="GO" id="GO:0003824">
    <property type="term" value="F:catalytic activity"/>
    <property type="evidence" value="ECO:0007669"/>
    <property type="project" value="InterPro"/>
</dbReference>
<dbReference type="AlphaFoldDB" id="A0A9W9VRT8"/>
<evidence type="ECO:0000256" key="2">
    <source>
        <dbReference type="PIRSR" id="PIRSR601310-3"/>
    </source>
</evidence>
<dbReference type="OrthoDB" id="1915375at2759"/>
<dbReference type="Gene3D" id="3.30.428.10">
    <property type="entry name" value="HIT-like"/>
    <property type="match status" value="1"/>
</dbReference>
<evidence type="ECO:0000256" key="3">
    <source>
        <dbReference type="PROSITE-ProRule" id="PRU00464"/>
    </source>
</evidence>
<accession>A0A9W9VRT8</accession>
<dbReference type="InterPro" id="IPR001310">
    <property type="entry name" value="Histidine_triad_HIT"/>
</dbReference>
<keyword evidence="7" id="KW-1185">Reference proteome</keyword>
<feature type="domain" description="HIT" evidence="5">
    <location>
        <begin position="28"/>
        <end position="138"/>
    </location>
</feature>
<dbReference type="InterPro" id="IPR036265">
    <property type="entry name" value="HIT-like_sf"/>
</dbReference>
<proteinExistence type="predicted"/>
<dbReference type="PANTHER" id="PTHR46648">
    <property type="entry name" value="HIT FAMILY PROTEIN 1"/>
    <property type="match status" value="1"/>
</dbReference>
<evidence type="ECO:0000313" key="6">
    <source>
        <dbReference type="EMBL" id="KAJ5388004.1"/>
    </source>
</evidence>
<dbReference type="Proteomes" id="UP001147747">
    <property type="component" value="Unassembled WGS sequence"/>
</dbReference>
<feature type="short sequence motif" description="Histidine triad motif" evidence="2 3">
    <location>
        <begin position="123"/>
        <end position="127"/>
    </location>
</feature>
<feature type="compositionally biased region" description="Low complexity" evidence="4">
    <location>
        <begin position="131"/>
        <end position="141"/>
    </location>
</feature>
<gene>
    <name evidence="6" type="ORF">N7509_010545</name>
</gene>
<feature type="active site" description="Tele-AMP-histidine intermediate" evidence="1">
    <location>
        <position position="125"/>
    </location>
</feature>
<dbReference type="PROSITE" id="PS00892">
    <property type="entry name" value="HIT_1"/>
    <property type="match status" value="1"/>
</dbReference>
<dbReference type="GeneID" id="81374162"/>
<dbReference type="PROSITE" id="PS51084">
    <property type="entry name" value="HIT_2"/>
    <property type="match status" value="1"/>
</dbReference>
<evidence type="ECO:0000256" key="1">
    <source>
        <dbReference type="PIRSR" id="PIRSR601310-1"/>
    </source>
</evidence>
<dbReference type="RefSeq" id="XP_056485802.1">
    <property type="nucleotide sequence ID" value="XM_056635182.1"/>
</dbReference>
<dbReference type="EMBL" id="JAPZBU010000009">
    <property type="protein sequence ID" value="KAJ5388004.1"/>
    <property type="molecule type" value="Genomic_DNA"/>
</dbReference>
<dbReference type="PRINTS" id="PR00332">
    <property type="entry name" value="HISTRIAD"/>
</dbReference>
<evidence type="ECO:0000259" key="5">
    <source>
        <dbReference type="PROSITE" id="PS51084"/>
    </source>
</evidence>
<organism evidence="6 7">
    <name type="scientific">Penicillium cosmopolitanum</name>
    <dbReference type="NCBI Taxonomy" id="1131564"/>
    <lineage>
        <taxon>Eukaryota</taxon>
        <taxon>Fungi</taxon>
        <taxon>Dikarya</taxon>
        <taxon>Ascomycota</taxon>
        <taxon>Pezizomycotina</taxon>
        <taxon>Eurotiomycetes</taxon>
        <taxon>Eurotiomycetidae</taxon>
        <taxon>Eurotiales</taxon>
        <taxon>Aspergillaceae</taxon>
        <taxon>Penicillium</taxon>
    </lineage>
</organism>
<dbReference type="InterPro" id="IPR011146">
    <property type="entry name" value="HIT-like"/>
</dbReference>